<name>K2JHH2_9GAMM</name>
<dbReference type="eggNOG" id="COG0412">
    <property type="taxonomic scope" value="Bacteria"/>
</dbReference>
<dbReference type="OrthoDB" id="9787933at2"/>
<dbReference type="EMBL" id="AMRI01000011">
    <property type="protein sequence ID" value="EKE74007.1"/>
    <property type="molecule type" value="Genomic_DNA"/>
</dbReference>
<dbReference type="STRING" id="745411.B3C1_09318"/>
<organism evidence="3 4">
    <name type="scientific">Gallaecimonas xiamenensis 3-C-1</name>
    <dbReference type="NCBI Taxonomy" id="745411"/>
    <lineage>
        <taxon>Bacteria</taxon>
        <taxon>Pseudomonadati</taxon>
        <taxon>Pseudomonadota</taxon>
        <taxon>Gammaproteobacteria</taxon>
        <taxon>Enterobacterales</taxon>
        <taxon>Gallaecimonadaceae</taxon>
        <taxon>Gallaecimonas</taxon>
    </lineage>
</organism>
<dbReference type="Pfam" id="PF01738">
    <property type="entry name" value="DLH"/>
    <property type="match status" value="1"/>
</dbReference>
<proteinExistence type="predicted"/>
<feature type="chain" id="PRO_5003859268" evidence="1">
    <location>
        <begin position="20"/>
        <end position="257"/>
    </location>
</feature>
<dbReference type="InterPro" id="IPR002925">
    <property type="entry name" value="Dienelactn_hydro"/>
</dbReference>
<dbReference type="InterPro" id="IPR029058">
    <property type="entry name" value="AB_hydrolase_fold"/>
</dbReference>
<dbReference type="PATRIC" id="fig|745411.4.peg.1826"/>
<feature type="domain" description="Dienelactone hydrolase" evidence="2">
    <location>
        <begin position="36"/>
        <end position="255"/>
    </location>
</feature>
<feature type="signal peptide" evidence="1">
    <location>
        <begin position="1"/>
        <end position="19"/>
    </location>
</feature>
<dbReference type="Gene3D" id="3.40.50.1820">
    <property type="entry name" value="alpha/beta hydrolase"/>
    <property type="match status" value="1"/>
</dbReference>
<dbReference type="RefSeq" id="WP_008484425.1">
    <property type="nucleotide sequence ID" value="NZ_AMRI01000011.1"/>
</dbReference>
<dbReference type="PANTHER" id="PTHR22946">
    <property type="entry name" value="DIENELACTONE HYDROLASE DOMAIN-CONTAINING PROTEIN-RELATED"/>
    <property type="match status" value="1"/>
</dbReference>
<dbReference type="GO" id="GO:0016787">
    <property type="term" value="F:hydrolase activity"/>
    <property type="evidence" value="ECO:0007669"/>
    <property type="project" value="UniProtKB-KW"/>
</dbReference>
<accession>K2JHH2</accession>
<evidence type="ECO:0000313" key="4">
    <source>
        <dbReference type="Proteomes" id="UP000006755"/>
    </source>
</evidence>
<keyword evidence="4" id="KW-1185">Reference proteome</keyword>
<evidence type="ECO:0000256" key="1">
    <source>
        <dbReference type="SAM" id="SignalP"/>
    </source>
</evidence>
<keyword evidence="1" id="KW-0732">Signal</keyword>
<dbReference type="AlphaFoldDB" id="K2JHH2"/>
<gene>
    <name evidence="3" type="ORF">B3C1_09318</name>
</gene>
<comment type="caution">
    <text evidence="3">The sequence shown here is derived from an EMBL/GenBank/DDBJ whole genome shotgun (WGS) entry which is preliminary data.</text>
</comment>
<dbReference type="Proteomes" id="UP000006755">
    <property type="component" value="Unassembled WGS sequence"/>
</dbReference>
<protein>
    <submittedName>
        <fullName evidence="3">Dienelactone hydrolase family protein</fullName>
    </submittedName>
</protein>
<evidence type="ECO:0000259" key="2">
    <source>
        <dbReference type="Pfam" id="PF01738"/>
    </source>
</evidence>
<sequence>MKALLPLLLLVGLALPAQAKVTEKTIELPNHLGTALLYQDDSQSAKGPGVIVVHEWWGLNDYAKHRAQMLAEAGYPAVAVDMYGTGQVAEHPDNAKAFMQAALKEPDKLNARFEAAWDILRGLSLVDKDRVYAIGYCFGGAVVLNQARLGKPLAGVASFHGSLGSSIKAEPGTLKARLLVATGGSDPFVPAEQATAFVSEMLAAGADLDFRVYPGAVHSFTVPDADGKGEKFKMPFAYDERADKDSWAALLRMLKGQ</sequence>
<reference evidence="3 4" key="1">
    <citation type="journal article" date="2012" name="J. Bacteriol.">
        <title>Genome Sequence of Gallaecimonas xiamenensis Type Strain 3-C-1.</title>
        <authorList>
            <person name="Lai Q."/>
            <person name="Wang L."/>
            <person name="Wang W."/>
            <person name="Shao Z."/>
        </authorList>
    </citation>
    <scope>NUCLEOTIDE SEQUENCE [LARGE SCALE GENOMIC DNA]</scope>
    <source>
        <strain evidence="3 4">3-C-1</strain>
    </source>
</reference>
<dbReference type="InterPro" id="IPR050261">
    <property type="entry name" value="FrsA_esterase"/>
</dbReference>
<dbReference type="PANTHER" id="PTHR22946:SF0">
    <property type="entry name" value="DIENELACTONE HYDROLASE DOMAIN-CONTAINING PROTEIN"/>
    <property type="match status" value="1"/>
</dbReference>
<evidence type="ECO:0000313" key="3">
    <source>
        <dbReference type="EMBL" id="EKE74007.1"/>
    </source>
</evidence>
<keyword evidence="3" id="KW-0378">Hydrolase</keyword>
<dbReference type="SUPFAM" id="SSF53474">
    <property type="entry name" value="alpha/beta-Hydrolases"/>
    <property type="match status" value="1"/>
</dbReference>